<dbReference type="InterPro" id="IPR050364">
    <property type="entry name" value="Cytochrome_P450_fung"/>
</dbReference>
<proteinExistence type="inferred from homology"/>
<comment type="pathway">
    <text evidence="2">Secondary metabolite biosynthesis.</text>
</comment>
<dbReference type="InterPro" id="IPR036396">
    <property type="entry name" value="Cyt_P450_sf"/>
</dbReference>
<dbReference type="CDD" id="cd11065">
    <property type="entry name" value="CYP64-like"/>
    <property type="match status" value="1"/>
</dbReference>
<dbReference type="GO" id="GO:0016705">
    <property type="term" value="F:oxidoreductase activity, acting on paired donors, with incorporation or reduction of molecular oxygen"/>
    <property type="evidence" value="ECO:0007669"/>
    <property type="project" value="InterPro"/>
</dbReference>
<evidence type="ECO:0000313" key="12">
    <source>
        <dbReference type="Proteomes" id="UP001221757"/>
    </source>
</evidence>
<keyword evidence="6 10" id="KW-0560">Oxidoreductase</keyword>
<dbReference type="Pfam" id="PF00067">
    <property type="entry name" value="p450"/>
    <property type="match status" value="1"/>
</dbReference>
<keyword evidence="12" id="KW-1185">Reference proteome</keyword>
<comment type="cofactor">
    <cofactor evidence="1 9">
        <name>heme</name>
        <dbReference type="ChEBI" id="CHEBI:30413"/>
    </cofactor>
</comment>
<dbReference type="SUPFAM" id="SSF48264">
    <property type="entry name" value="Cytochrome P450"/>
    <property type="match status" value="1"/>
</dbReference>
<evidence type="ECO:0000256" key="1">
    <source>
        <dbReference type="ARBA" id="ARBA00001971"/>
    </source>
</evidence>
<dbReference type="PRINTS" id="PR00463">
    <property type="entry name" value="EP450I"/>
</dbReference>
<dbReference type="GO" id="GO:0020037">
    <property type="term" value="F:heme binding"/>
    <property type="evidence" value="ECO:0007669"/>
    <property type="project" value="InterPro"/>
</dbReference>
<gene>
    <name evidence="11" type="ORF">B0H17DRAFT_1035707</name>
</gene>
<reference evidence="11" key="1">
    <citation type="submission" date="2023-03" db="EMBL/GenBank/DDBJ databases">
        <title>Massive genome expansion in bonnet fungi (Mycena s.s.) driven by repeated elements and novel gene families across ecological guilds.</title>
        <authorList>
            <consortium name="Lawrence Berkeley National Laboratory"/>
            <person name="Harder C.B."/>
            <person name="Miyauchi S."/>
            <person name="Viragh M."/>
            <person name="Kuo A."/>
            <person name="Thoen E."/>
            <person name="Andreopoulos B."/>
            <person name="Lu D."/>
            <person name="Skrede I."/>
            <person name="Drula E."/>
            <person name="Henrissat B."/>
            <person name="Morin E."/>
            <person name="Kohler A."/>
            <person name="Barry K."/>
            <person name="LaButti K."/>
            <person name="Morin E."/>
            <person name="Salamov A."/>
            <person name="Lipzen A."/>
            <person name="Mereny Z."/>
            <person name="Hegedus B."/>
            <person name="Baldrian P."/>
            <person name="Stursova M."/>
            <person name="Weitz H."/>
            <person name="Taylor A."/>
            <person name="Grigoriev I.V."/>
            <person name="Nagy L.G."/>
            <person name="Martin F."/>
            <person name="Kauserud H."/>
        </authorList>
    </citation>
    <scope>NUCLEOTIDE SEQUENCE</scope>
    <source>
        <strain evidence="11">CBHHK067</strain>
    </source>
</reference>
<evidence type="ECO:0000256" key="2">
    <source>
        <dbReference type="ARBA" id="ARBA00005179"/>
    </source>
</evidence>
<dbReference type="Proteomes" id="UP001221757">
    <property type="component" value="Unassembled WGS sequence"/>
</dbReference>
<keyword evidence="5 9" id="KW-0479">Metal-binding</keyword>
<comment type="similarity">
    <text evidence="3 10">Belongs to the cytochrome P450 family.</text>
</comment>
<dbReference type="GO" id="GO:0005506">
    <property type="term" value="F:iron ion binding"/>
    <property type="evidence" value="ECO:0007669"/>
    <property type="project" value="InterPro"/>
</dbReference>
<keyword evidence="8 10" id="KW-0503">Monooxygenase</keyword>
<dbReference type="GO" id="GO:0004497">
    <property type="term" value="F:monooxygenase activity"/>
    <property type="evidence" value="ECO:0007669"/>
    <property type="project" value="UniProtKB-KW"/>
</dbReference>
<dbReference type="PANTHER" id="PTHR46300:SF7">
    <property type="entry name" value="P450, PUTATIVE (EUROFUNG)-RELATED"/>
    <property type="match status" value="1"/>
</dbReference>
<evidence type="ECO:0000256" key="8">
    <source>
        <dbReference type="ARBA" id="ARBA00023033"/>
    </source>
</evidence>
<evidence type="ECO:0000256" key="9">
    <source>
        <dbReference type="PIRSR" id="PIRSR602401-1"/>
    </source>
</evidence>
<organism evidence="11 12">
    <name type="scientific">Mycena rosella</name>
    <name type="common">Pink bonnet</name>
    <name type="synonym">Agaricus rosellus</name>
    <dbReference type="NCBI Taxonomy" id="1033263"/>
    <lineage>
        <taxon>Eukaryota</taxon>
        <taxon>Fungi</taxon>
        <taxon>Dikarya</taxon>
        <taxon>Basidiomycota</taxon>
        <taxon>Agaricomycotina</taxon>
        <taxon>Agaricomycetes</taxon>
        <taxon>Agaricomycetidae</taxon>
        <taxon>Agaricales</taxon>
        <taxon>Marasmiineae</taxon>
        <taxon>Mycenaceae</taxon>
        <taxon>Mycena</taxon>
    </lineage>
</organism>
<evidence type="ECO:0000256" key="6">
    <source>
        <dbReference type="ARBA" id="ARBA00023002"/>
    </source>
</evidence>
<evidence type="ECO:0000313" key="11">
    <source>
        <dbReference type="EMBL" id="KAJ7706095.1"/>
    </source>
</evidence>
<evidence type="ECO:0000256" key="3">
    <source>
        <dbReference type="ARBA" id="ARBA00010617"/>
    </source>
</evidence>
<dbReference type="EMBL" id="JARKIE010000007">
    <property type="protein sequence ID" value="KAJ7706095.1"/>
    <property type="molecule type" value="Genomic_DNA"/>
</dbReference>
<keyword evidence="7 9" id="KW-0408">Iron</keyword>
<dbReference type="Gene3D" id="1.10.630.10">
    <property type="entry name" value="Cytochrome P450"/>
    <property type="match status" value="1"/>
</dbReference>
<dbReference type="PANTHER" id="PTHR46300">
    <property type="entry name" value="P450, PUTATIVE (EUROFUNG)-RELATED-RELATED"/>
    <property type="match status" value="1"/>
</dbReference>
<keyword evidence="4 9" id="KW-0349">Heme</keyword>
<accession>A0AAD7GVG0</accession>
<comment type="caution">
    <text evidence="11">The sequence shown here is derived from an EMBL/GenBank/DDBJ whole genome shotgun (WGS) entry which is preliminary data.</text>
</comment>
<name>A0AAD7GVG0_MYCRO</name>
<dbReference type="InterPro" id="IPR017972">
    <property type="entry name" value="Cyt_P450_CS"/>
</dbReference>
<sequence length="523" mass="58857">MSSQPPIFSAFPSAPSIIMRELESFALLSVLCCAIAYFWSGSFKSSLPLPPGPKASWSGRVDLPRIRPWLTYAEWKDVYGDLIYIRVFGNPILVLNSAAVAADLLEKRGGNYSSRPKRVMVVDLIGWDWLVSAFQYGSWWRRHRIMFTRHLPQNESSSIRHPLQIQETHVLLRSLLHSPLEFRYHIRKLAAGIILKMTYGLRVGTGDEYTVLADRAIASLAQAGIFGTYLVDYMPFLKHAPAWFPFKRKALEWRKLTRAMLNSPFACVKDELAKGVASKCMVSEELERSEGADPTGESVIKNVAATMFTAGADTVVSALSTFFLVMAIYPDVQKQAQKEMDQIIGHGQRLPLLTDRSQLPFIDYICYELLRWNPVTPLGIAHYVQEEDEYNGFRIPAGTTVLPNVWAILHDPDMYPAPLTFNPQRFAPENRENGLNQIPDPAFGFGRRACPGKFLAFDTMWIVVASMLTVYSISKEIDETGAVKEPIVEFTPHLLSHPMPFACTIVPRSAAARQLIVQTELDN</sequence>
<dbReference type="InterPro" id="IPR001128">
    <property type="entry name" value="Cyt_P450"/>
</dbReference>
<dbReference type="InterPro" id="IPR002401">
    <property type="entry name" value="Cyt_P450_E_grp-I"/>
</dbReference>
<evidence type="ECO:0000256" key="10">
    <source>
        <dbReference type="RuleBase" id="RU000461"/>
    </source>
</evidence>
<evidence type="ECO:0000256" key="7">
    <source>
        <dbReference type="ARBA" id="ARBA00023004"/>
    </source>
</evidence>
<protein>
    <submittedName>
        <fullName evidence="11">Cytochrome P450</fullName>
    </submittedName>
</protein>
<feature type="binding site" description="axial binding residue" evidence="9">
    <location>
        <position position="450"/>
    </location>
    <ligand>
        <name>heme</name>
        <dbReference type="ChEBI" id="CHEBI:30413"/>
    </ligand>
    <ligandPart>
        <name>Fe</name>
        <dbReference type="ChEBI" id="CHEBI:18248"/>
    </ligandPart>
</feature>
<dbReference type="PROSITE" id="PS00086">
    <property type="entry name" value="CYTOCHROME_P450"/>
    <property type="match status" value="1"/>
</dbReference>
<dbReference type="AlphaFoldDB" id="A0AAD7GVG0"/>
<evidence type="ECO:0000256" key="4">
    <source>
        <dbReference type="ARBA" id="ARBA00022617"/>
    </source>
</evidence>
<evidence type="ECO:0000256" key="5">
    <source>
        <dbReference type="ARBA" id="ARBA00022723"/>
    </source>
</evidence>